<name>A0A1H2IUL5_9ACTN</name>
<dbReference type="Pfam" id="PF00144">
    <property type="entry name" value="Beta-lactamase"/>
    <property type="match status" value="1"/>
</dbReference>
<dbReference type="InterPro" id="IPR050491">
    <property type="entry name" value="AmpC-like"/>
</dbReference>
<evidence type="ECO:0000256" key="1">
    <source>
        <dbReference type="SAM" id="SignalP"/>
    </source>
</evidence>
<keyword evidence="1" id="KW-0732">Signal</keyword>
<gene>
    <name evidence="3" type="ORF">SAMN04488548_1341445</name>
</gene>
<dbReference type="OrthoDB" id="3174977at2"/>
<evidence type="ECO:0000313" key="4">
    <source>
        <dbReference type="Proteomes" id="UP000183180"/>
    </source>
</evidence>
<evidence type="ECO:0000259" key="2">
    <source>
        <dbReference type="Pfam" id="PF00144"/>
    </source>
</evidence>
<feature type="signal peptide" evidence="1">
    <location>
        <begin position="1"/>
        <end position="18"/>
    </location>
</feature>
<dbReference type="PROSITE" id="PS51257">
    <property type="entry name" value="PROKAR_LIPOPROTEIN"/>
    <property type="match status" value="1"/>
</dbReference>
<dbReference type="STRING" id="158898.SAMN04488548_1341445"/>
<organism evidence="3 4">
    <name type="scientific">Gordonia westfalica</name>
    <dbReference type="NCBI Taxonomy" id="158898"/>
    <lineage>
        <taxon>Bacteria</taxon>
        <taxon>Bacillati</taxon>
        <taxon>Actinomycetota</taxon>
        <taxon>Actinomycetes</taxon>
        <taxon>Mycobacteriales</taxon>
        <taxon>Gordoniaceae</taxon>
        <taxon>Gordonia</taxon>
    </lineage>
</organism>
<dbReference type="InterPro" id="IPR012338">
    <property type="entry name" value="Beta-lactam/transpept-like"/>
</dbReference>
<dbReference type="PANTHER" id="PTHR46825">
    <property type="entry name" value="D-ALANYL-D-ALANINE-CARBOXYPEPTIDASE/ENDOPEPTIDASE AMPH"/>
    <property type="match status" value="1"/>
</dbReference>
<accession>A0A1H2IUL5</accession>
<protein>
    <submittedName>
        <fullName evidence="3">CubicO group peptidase, beta-lactamase class C family</fullName>
    </submittedName>
</protein>
<dbReference type="PANTHER" id="PTHR46825:SF7">
    <property type="entry name" value="D-ALANYL-D-ALANINE CARBOXYPEPTIDASE"/>
    <property type="match status" value="1"/>
</dbReference>
<evidence type="ECO:0000313" key="3">
    <source>
        <dbReference type="EMBL" id="SDU47625.1"/>
    </source>
</evidence>
<dbReference type="Gene3D" id="3.40.710.10">
    <property type="entry name" value="DD-peptidase/beta-lactamase superfamily"/>
    <property type="match status" value="1"/>
</dbReference>
<reference evidence="3 4" key="1">
    <citation type="submission" date="2016-10" db="EMBL/GenBank/DDBJ databases">
        <authorList>
            <person name="de Groot N.N."/>
        </authorList>
    </citation>
    <scope>NUCLEOTIDE SEQUENCE [LARGE SCALE GENOMIC DNA]</scope>
    <source>
        <strain evidence="3 4">DSM 44215</strain>
    </source>
</reference>
<feature type="domain" description="Beta-lactamase-related" evidence="2">
    <location>
        <begin position="45"/>
        <end position="377"/>
    </location>
</feature>
<proteinExistence type="predicted"/>
<dbReference type="AlphaFoldDB" id="A0A1H2IUL5"/>
<sequence length="411" mass="44205">MAKRWSAVVALLMVAVLAACGTSGSSSDSSTSKASSDPQKAAAIEKIVEDLMASKYLKSVIVRVTEDGDEVITKAFGESQTGIPATADMSFRNGSVAIAYVAAVLLQLVDEGTVALDDMIGKWVPEIPHSGEVTLGQLATMTSGYQDYVLGNDAFETVELTDPFKAWTTDEMLSYAVDKPLLYKPGTNWNYAHTNYVILGLALEKITGKPVEELLRERISEPLGLRNTVSNLTATIPEPALHAYSPERRGILNLPPATPFYEETTGWNPSWSITHGAIQTSNIYDVEATGRKLFAGETLSKESYETMTSTRLRGVARPLPGCTTCVEMSERYTYGMGVVLTGDWIVQNPLFNGYAAVVGYLPGEKVSIAVAVTYKAEAFGPAGAYDNSGNPIFARIGALMAPDHAPPIPRD</sequence>
<feature type="chain" id="PRO_5038332746" evidence="1">
    <location>
        <begin position="19"/>
        <end position="411"/>
    </location>
</feature>
<dbReference type="EMBL" id="FNLM01000034">
    <property type="protein sequence ID" value="SDU47625.1"/>
    <property type="molecule type" value="Genomic_DNA"/>
</dbReference>
<dbReference type="SUPFAM" id="SSF56601">
    <property type="entry name" value="beta-lactamase/transpeptidase-like"/>
    <property type="match status" value="1"/>
</dbReference>
<dbReference type="RefSeq" id="WP_074849868.1">
    <property type="nucleotide sequence ID" value="NZ_FNLM01000034.1"/>
</dbReference>
<dbReference type="Proteomes" id="UP000183180">
    <property type="component" value="Unassembled WGS sequence"/>
</dbReference>
<dbReference type="InterPro" id="IPR001466">
    <property type="entry name" value="Beta-lactam-related"/>
</dbReference>